<dbReference type="EMBL" id="LAZR01001250">
    <property type="protein sequence ID" value="KKN47910.1"/>
    <property type="molecule type" value="Genomic_DNA"/>
</dbReference>
<accession>A0A0F9QUF3</accession>
<protein>
    <submittedName>
        <fullName evidence="1">Uncharacterized protein</fullName>
    </submittedName>
</protein>
<gene>
    <name evidence="1" type="ORF">LCGC14_0658090</name>
</gene>
<organism evidence="1">
    <name type="scientific">marine sediment metagenome</name>
    <dbReference type="NCBI Taxonomy" id="412755"/>
    <lineage>
        <taxon>unclassified sequences</taxon>
        <taxon>metagenomes</taxon>
        <taxon>ecological metagenomes</taxon>
    </lineage>
</organism>
<evidence type="ECO:0000313" key="1">
    <source>
        <dbReference type="EMBL" id="KKN47910.1"/>
    </source>
</evidence>
<comment type="caution">
    <text evidence="1">The sequence shown here is derived from an EMBL/GenBank/DDBJ whole genome shotgun (WGS) entry which is preliminary data.</text>
</comment>
<proteinExistence type="predicted"/>
<reference evidence="1" key="1">
    <citation type="journal article" date="2015" name="Nature">
        <title>Complex archaea that bridge the gap between prokaryotes and eukaryotes.</title>
        <authorList>
            <person name="Spang A."/>
            <person name="Saw J.H."/>
            <person name="Jorgensen S.L."/>
            <person name="Zaremba-Niedzwiedzka K."/>
            <person name="Martijn J."/>
            <person name="Lind A.E."/>
            <person name="van Eijk R."/>
            <person name="Schleper C."/>
            <person name="Guy L."/>
            <person name="Ettema T.J."/>
        </authorList>
    </citation>
    <scope>NUCLEOTIDE SEQUENCE</scope>
</reference>
<name>A0A0F9QUF3_9ZZZZ</name>
<sequence length="74" mass="8374">MDEGWSDKRMGELHASRIAASAEHSRKIRAGELNVDNFTEDFEKNVMPAIKEYDDYQALKVMGVKMTPVDKKGS</sequence>
<dbReference type="AlphaFoldDB" id="A0A0F9QUF3"/>